<dbReference type="Pfam" id="PF00480">
    <property type="entry name" value="ROK"/>
    <property type="match status" value="1"/>
</dbReference>
<dbReference type="Pfam" id="PF01047">
    <property type="entry name" value="MarR"/>
    <property type="match status" value="1"/>
</dbReference>
<dbReference type="SUPFAM" id="SSF53067">
    <property type="entry name" value="Actin-like ATPase domain"/>
    <property type="match status" value="1"/>
</dbReference>
<dbReference type="InterPro" id="IPR000600">
    <property type="entry name" value="ROK"/>
</dbReference>
<dbReference type="InterPro" id="IPR000835">
    <property type="entry name" value="HTH_MarR-typ"/>
</dbReference>
<proteinExistence type="predicted"/>
<dbReference type="HOGENOM" id="CLU_036604_13_0_5"/>
<dbReference type="Proteomes" id="UP000018851">
    <property type="component" value="Chromosome"/>
</dbReference>
<dbReference type="EMBL" id="CP006644">
    <property type="protein sequence ID" value="AHE55113.1"/>
    <property type="molecule type" value="Genomic_DNA"/>
</dbReference>
<evidence type="ECO:0000313" key="3">
    <source>
        <dbReference type="Proteomes" id="UP000018851"/>
    </source>
</evidence>
<dbReference type="InterPro" id="IPR043129">
    <property type="entry name" value="ATPase_NBD"/>
</dbReference>
<evidence type="ECO:0000259" key="1">
    <source>
        <dbReference type="Pfam" id="PF01047"/>
    </source>
</evidence>
<dbReference type="Gene3D" id="1.10.10.10">
    <property type="entry name" value="Winged helix-like DNA-binding domain superfamily/Winged helix DNA-binding domain"/>
    <property type="match status" value="1"/>
</dbReference>
<accession>W0AFR1</accession>
<dbReference type="CDD" id="cd23763">
    <property type="entry name" value="ASKHA_ATPase_ROK"/>
    <property type="match status" value="1"/>
</dbReference>
<dbReference type="InterPro" id="IPR036388">
    <property type="entry name" value="WH-like_DNA-bd_sf"/>
</dbReference>
<gene>
    <name evidence="2" type="ORF">NX02_17175</name>
</gene>
<dbReference type="PANTHER" id="PTHR18964">
    <property type="entry name" value="ROK (REPRESSOR, ORF, KINASE) FAMILY"/>
    <property type="match status" value="1"/>
</dbReference>
<reference evidence="2 3" key="1">
    <citation type="submission" date="2013-07" db="EMBL/GenBank/DDBJ databases">
        <title>Completed genome of Sphingomonas sanxanigenens NX02.</title>
        <authorList>
            <person name="Ma T."/>
            <person name="Huang H."/>
            <person name="Wu M."/>
            <person name="Li X."/>
            <person name="Li G."/>
        </authorList>
    </citation>
    <scope>NUCLEOTIDE SEQUENCE [LARGE SCALE GENOMIC DNA]</scope>
    <source>
        <strain evidence="2 3">NX02</strain>
    </source>
</reference>
<name>W0AFR1_9SPHN</name>
<dbReference type="GO" id="GO:0019262">
    <property type="term" value="P:N-acetylneuraminate catabolic process"/>
    <property type="evidence" value="ECO:0007669"/>
    <property type="project" value="TreeGrafter"/>
</dbReference>
<sequence length="370" mass="39504">MKIPNFDKDQRRVLQLLRRTGPLSRSALAAELETSPAALTRLSRGLIDIGLVEELPESESHGRGRPAVPLRLAAGGGYAVGATAHKGLLDIALVDFTGTTIAIHHEAIDAITPKVFARKVRALTHRMVERHDLLGRRMLGIGIAVPGPSLSAAGDRWSVVDVLPDWRDVPLRDLFLDEFDWPLWIENDANAAAIAEFYLGGLVREFSTVVVLLLGFGIGAGVIVDGRLVRGQFGVAGEIGCLFPGHLPRPSPLDLLAMLRADGCHLTSVTDIDADAADQAPTIAAWLDRAAEQLRTVCNTAFVWLDPGAIVLAGTLPPAILEGLADRLHRAELVTTVLDRRPPLRVSALRGSPITLGAALLPIHALAAPG</sequence>
<evidence type="ECO:0000313" key="2">
    <source>
        <dbReference type="EMBL" id="AHE55113.1"/>
    </source>
</evidence>
<dbReference type="eggNOG" id="COG1940">
    <property type="taxonomic scope" value="Bacteria"/>
</dbReference>
<dbReference type="AlphaFoldDB" id="W0AFR1"/>
<dbReference type="PANTHER" id="PTHR18964:SF169">
    <property type="entry name" value="N-ACETYLMANNOSAMINE KINASE"/>
    <property type="match status" value="1"/>
</dbReference>
<dbReference type="KEGG" id="ssan:NX02_17175"/>
<dbReference type="STRING" id="1123269.NX02_17175"/>
<dbReference type="GO" id="GO:0003700">
    <property type="term" value="F:DNA-binding transcription factor activity"/>
    <property type="evidence" value="ECO:0007669"/>
    <property type="project" value="InterPro"/>
</dbReference>
<dbReference type="PATRIC" id="fig|1123269.5.peg.3359"/>
<dbReference type="Gene3D" id="3.30.420.40">
    <property type="match status" value="2"/>
</dbReference>
<feature type="domain" description="HTH marR-type" evidence="1">
    <location>
        <begin position="10"/>
        <end position="55"/>
    </location>
</feature>
<dbReference type="SUPFAM" id="SSF46785">
    <property type="entry name" value="Winged helix' DNA-binding domain"/>
    <property type="match status" value="1"/>
</dbReference>
<dbReference type="GO" id="GO:0009384">
    <property type="term" value="F:N-acylmannosamine kinase activity"/>
    <property type="evidence" value="ECO:0007669"/>
    <property type="project" value="TreeGrafter"/>
</dbReference>
<keyword evidence="3" id="KW-1185">Reference proteome</keyword>
<dbReference type="RefSeq" id="WP_025293299.1">
    <property type="nucleotide sequence ID" value="NZ_CP006644.1"/>
</dbReference>
<protein>
    <submittedName>
        <fullName evidence="2">ROK family transcriptional regulator</fullName>
    </submittedName>
</protein>
<dbReference type="InterPro" id="IPR036390">
    <property type="entry name" value="WH_DNA-bd_sf"/>
</dbReference>
<organism evidence="2 3">
    <name type="scientific">Sphingomonas sanxanigenens DSM 19645 = NX02</name>
    <dbReference type="NCBI Taxonomy" id="1123269"/>
    <lineage>
        <taxon>Bacteria</taxon>
        <taxon>Pseudomonadati</taxon>
        <taxon>Pseudomonadota</taxon>
        <taxon>Alphaproteobacteria</taxon>
        <taxon>Sphingomonadales</taxon>
        <taxon>Sphingomonadaceae</taxon>
        <taxon>Sphingomonas</taxon>
    </lineage>
</organism>
<dbReference type="OrthoDB" id="49685at2"/>